<keyword evidence="1" id="KW-0732">Signal</keyword>
<dbReference type="InParanoid" id="A0A6J2YU43"/>
<accession>A0A6J2YU43</accession>
<name>A0A6J2YU43_SITOR</name>
<evidence type="ECO:0000256" key="1">
    <source>
        <dbReference type="SAM" id="SignalP"/>
    </source>
</evidence>
<feature type="signal peptide" evidence="1">
    <location>
        <begin position="1"/>
        <end position="19"/>
    </location>
</feature>
<dbReference type="AlphaFoldDB" id="A0A6J2YU43"/>
<gene>
    <name evidence="3" type="primary">LOC115890314</name>
</gene>
<organism evidence="2 3">
    <name type="scientific">Sitophilus oryzae</name>
    <name type="common">Rice weevil</name>
    <name type="synonym">Curculio oryzae</name>
    <dbReference type="NCBI Taxonomy" id="7048"/>
    <lineage>
        <taxon>Eukaryota</taxon>
        <taxon>Metazoa</taxon>
        <taxon>Ecdysozoa</taxon>
        <taxon>Arthropoda</taxon>
        <taxon>Hexapoda</taxon>
        <taxon>Insecta</taxon>
        <taxon>Pterygota</taxon>
        <taxon>Neoptera</taxon>
        <taxon>Endopterygota</taxon>
        <taxon>Coleoptera</taxon>
        <taxon>Polyphaga</taxon>
        <taxon>Cucujiformia</taxon>
        <taxon>Curculionidae</taxon>
        <taxon>Dryophthorinae</taxon>
        <taxon>Sitophilus</taxon>
    </lineage>
</organism>
<dbReference type="GeneID" id="115890314"/>
<dbReference type="RefSeq" id="XP_030766350.1">
    <property type="nucleotide sequence ID" value="XM_030910490.1"/>
</dbReference>
<evidence type="ECO:0000313" key="2">
    <source>
        <dbReference type="Proteomes" id="UP000504635"/>
    </source>
</evidence>
<dbReference type="Proteomes" id="UP000504635">
    <property type="component" value="Unplaced"/>
</dbReference>
<keyword evidence="2" id="KW-1185">Reference proteome</keyword>
<proteinExistence type="predicted"/>
<dbReference type="OrthoDB" id="6748340at2759"/>
<protein>
    <submittedName>
        <fullName evidence="3">Uncharacterized protein LOC115890314</fullName>
    </submittedName>
</protein>
<sequence>MAAKVVLIFFCGLIIAVNCGVLPSVKVLQGPGSKTTLYGPDGSSLKSKAPGGTVLTDTSVPAGLVPAGPAILPASPEVIIGDGPAGKIVTSYTLAGPGFVAAVRPDAAIIAVPSAIATGPIGPLPLPLSGLGEGKYIASASEALYDDGSYKEGKY</sequence>
<dbReference type="KEGG" id="soy:115890314"/>
<feature type="chain" id="PRO_5027060447" evidence="1">
    <location>
        <begin position="20"/>
        <end position="155"/>
    </location>
</feature>
<evidence type="ECO:0000313" key="3">
    <source>
        <dbReference type="RefSeq" id="XP_030766350.1"/>
    </source>
</evidence>
<reference evidence="3" key="1">
    <citation type="submission" date="2025-08" db="UniProtKB">
        <authorList>
            <consortium name="RefSeq"/>
        </authorList>
    </citation>
    <scope>IDENTIFICATION</scope>
    <source>
        <tissue evidence="3">Gonads</tissue>
    </source>
</reference>